<dbReference type="Proteomes" id="UP001165986">
    <property type="component" value="Unassembled WGS sequence"/>
</dbReference>
<keyword evidence="2" id="KW-0802">TPR repeat</keyword>
<dbReference type="SMART" id="SM00028">
    <property type="entry name" value="TPR"/>
    <property type="match status" value="3"/>
</dbReference>
<evidence type="ECO:0000256" key="2">
    <source>
        <dbReference type="ARBA" id="ARBA00022803"/>
    </source>
</evidence>
<proteinExistence type="predicted"/>
<dbReference type="InterPro" id="IPR019734">
    <property type="entry name" value="TPR_rpt"/>
</dbReference>
<dbReference type="SUPFAM" id="SSF48452">
    <property type="entry name" value="TPR-like"/>
    <property type="match status" value="1"/>
</dbReference>
<feature type="transmembrane region" description="Helical" evidence="3">
    <location>
        <begin position="21"/>
        <end position="42"/>
    </location>
</feature>
<dbReference type="AlphaFoldDB" id="A0AA40VQ29"/>
<evidence type="ECO:0000256" key="1">
    <source>
        <dbReference type="ARBA" id="ARBA00022737"/>
    </source>
</evidence>
<evidence type="ECO:0000313" key="5">
    <source>
        <dbReference type="Proteomes" id="UP001165986"/>
    </source>
</evidence>
<organism evidence="4 5">
    <name type="scientific">Komarekiella delphini-convector SJRDD-AB1</name>
    <dbReference type="NCBI Taxonomy" id="2593771"/>
    <lineage>
        <taxon>Bacteria</taxon>
        <taxon>Bacillati</taxon>
        <taxon>Cyanobacteriota</taxon>
        <taxon>Cyanophyceae</taxon>
        <taxon>Nostocales</taxon>
        <taxon>Nostocaceae</taxon>
        <taxon>Komarekiella</taxon>
        <taxon>Komarekiella delphini-convector</taxon>
    </lineage>
</organism>
<dbReference type="Pfam" id="PF14559">
    <property type="entry name" value="TPR_19"/>
    <property type="match status" value="1"/>
</dbReference>
<dbReference type="RefSeq" id="WP_191757149.1">
    <property type="nucleotide sequence ID" value="NZ_VJXY01000007.1"/>
</dbReference>
<dbReference type="EMBL" id="VJXY01000007">
    <property type="protein sequence ID" value="MBD6615899.1"/>
    <property type="molecule type" value="Genomic_DNA"/>
</dbReference>
<gene>
    <name evidence="4" type="ORF">FNW02_08665</name>
</gene>
<keyword evidence="3" id="KW-1133">Transmembrane helix</keyword>
<dbReference type="PANTHER" id="PTHR44858">
    <property type="entry name" value="TETRATRICOPEPTIDE REPEAT PROTEIN 6"/>
    <property type="match status" value="1"/>
</dbReference>
<dbReference type="InterPro" id="IPR011990">
    <property type="entry name" value="TPR-like_helical_dom_sf"/>
</dbReference>
<protein>
    <submittedName>
        <fullName evidence="4">Tetratricopeptide repeat protein</fullName>
    </submittedName>
</protein>
<reference evidence="4" key="1">
    <citation type="submission" date="2019-07" db="EMBL/GenBank/DDBJ databases">
        <title>Toxilogical consequences of a new and cryptic species of cyanobacteria (Komarekiella delphini-convector) recovered from the epidermis of a bottlenose dolphin and 1500 ft. in the air.</title>
        <authorList>
            <person name="Brown A.O."/>
            <person name="Dvorak P."/>
            <person name="Villanueva C.D."/>
            <person name="Foss A.J."/>
            <person name="Garvey A.D."/>
            <person name="Gibson Q.A."/>
            <person name="Johansen J.R."/>
            <person name="Casamatta D.A."/>
        </authorList>
    </citation>
    <scope>NUCLEOTIDE SEQUENCE</scope>
    <source>
        <strain evidence="4">SJRDD-AB1</strain>
    </source>
</reference>
<accession>A0AA40VQ29</accession>
<name>A0AA40VQ29_9NOST</name>
<dbReference type="InterPro" id="IPR050498">
    <property type="entry name" value="Ycf3"/>
</dbReference>
<dbReference type="Pfam" id="PF13432">
    <property type="entry name" value="TPR_16"/>
    <property type="match status" value="1"/>
</dbReference>
<dbReference type="PANTHER" id="PTHR44858:SF1">
    <property type="entry name" value="UDP-N-ACETYLGLUCOSAMINE--PEPTIDE N-ACETYLGLUCOSAMINYLTRANSFERASE SPINDLY-RELATED"/>
    <property type="match status" value="1"/>
</dbReference>
<keyword evidence="3" id="KW-0472">Membrane</keyword>
<dbReference type="NCBIfam" id="NF041522">
    <property type="entry name" value="TPR_sll0314"/>
    <property type="match status" value="1"/>
</dbReference>
<sequence length="320" mass="35706">MTKRFFSRPILFAKFTSFAKVTFTGAIAFGVAPWAIALNLWISPSLAGDPFRSNKPHEIGDQTEAAFKAIFQQGNYPEAERYLQKALSNEPNEPLAYAMKASLAYGKKDFDKLDSYSQRTLETGQKLISTDPLRGNLYTAVGHFLEGAVILTREGTVNGAPRALGRLRQVYEYLDKAEAISANDPELNLIKGYMDLMLAVNLPFASPDQAIERLERNAAPQYLVDRGIALAYRDLKQYSQALEYANRAIKTTSDNPEIYYLKAQILKEQGRKEKSQQLIQEAIANFDKALTKRSQLPANLVKQIESERGGAISRLNNQGG</sequence>
<keyword evidence="3" id="KW-0812">Transmembrane</keyword>
<evidence type="ECO:0000256" key="3">
    <source>
        <dbReference type="SAM" id="Phobius"/>
    </source>
</evidence>
<evidence type="ECO:0000313" key="4">
    <source>
        <dbReference type="EMBL" id="MBD6615899.1"/>
    </source>
</evidence>
<dbReference type="InterPro" id="IPR048173">
    <property type="entry name" value="Sll0314-like"/>
</dbReference>
<keyword evidence="1" id="KW-0677">Repeat</keyword>
<comment type="caution">
    <text evidence="4">The sequence shown here is derived from an EMBL/GenBank/DDBJ whole genome shotgun (WGS) entry which is preliminary data.</text>
</comment>
<keyword evidence="5" id="KW-1185">Reference proteome</keyword>
<dbReference type="Gene3D" id="1.25.40.10">
    <property type="entry name" value="Tetratricopeptide repeat domain"/>
    <property type="match status" value="2"/>
</dbReference>